<dbReference type="RefSeq" id="WP_093394961.1">
    <property type="nucleotide sequence ID" value="NZ_FOUU01000005.1"/>
</dbReference>
<dbReference type="EMBL" id="FOUU01000005">
    <property type="protein sequence ID" value="SFM84698.1"/>
    <property type="molecule type" value="Genomic_DNA"/>
</dbReference>
<protein>
    <recommendedName>
        <fullName evidence="4">AsmA-like C-terminal domain-containing protein</fullName>
    </recommendedName>
</protein>
<dbReference type="AlphaFoldDB" id="A0A1I4U6V0"/>
<gene>
    <name evidence="2" type="ORF">SAMN05660836_01673</name>
</gene>
<accession>A0A1I4U6V0</accession>
<evidence type="ECO:0000256" key="1">
    <source>
        <dbReference type="SAM" id="SignalP"/>
    </source>
</evidence>
<evidence type="ECO:0000313" key="3">
    <source>
        <dbReference type="Proteomes" id="UP000199611"/>
    </source>
</evidence>
<evidence type="ECO:0008006" key="4">
    <source>
        <dbReference type="Google" id="ProtNLM"/>
    </source>
</evidence>
<keyword evidence="3" id="KW-1185">Reference proteome</keyword>
<keyword evidence="1" id="KW-0732">Signal</keyword>
<reference evidence="2 3" key="1">
    <citation type="submission" date="2016-10" db="EMBL/GenBank/DDBJ databases">
        <authorList>
            <person name="de Groot N.N."/>
        </authorList>
    </citation>
    <scope>NUCLEOTIDE SEQUENCE [LARGE SCALE GENOMIC DNA]</scope>
    <source>
        <strain evidence="2 3">DSM 9990</strain>
    </source>
</reference>
<evidence type="ECO:0000313" key="2">
    <source>
        <dbReference type="EMBL" id="SFM84698.1"/>
    </source>
</evidence>
<feature type="signal peptide" evidence="1">
    <location>
        <begin position="1"/>
        <end position="28"/>
    </location>
</feature>
<dbReference type="STRING" id="39841.SAMN05660836_01673"/>
<dbReference type="Proteomes" id="UP000199611">
    <property type="component" value="Unassembled WGS sequence"/>
</dbReference>
<name>A0A1I4U6V0_9BACT</name>
<feature type="chain" id="PRO_5011470391" description="AsmA-like C-terminal domain-containing protein" evidence="1">
    <location>
        <begin position="29"/>
        <end position="686"/>
    </location>
</feature>
<sequence>MFKKIVIYLIKCISSFLILLSLHPPANAADDFSINTCGEPPTRAFTISDVGLSFPFVRIAHVKARISVSPSRNCTWLITIEKGRMGLLRLYLPNGKGLLIENTEIEGTIAYRKGIVVSSHITVKLGKPLGGTIMLIQKHENQRDKNTVDLAIYNSNLFEVVNTLMNDSLAAGSFPFELEIRATFGRQIEVATVQGILRNVSFEDHNFENAAEDLKVDLSATARFSGSGWRVKGKAECSKGNLFSKGYVIDFATLPLTVNFEFLHDGEIPPDGTADIFLDNVASVRLVSKTSELQWEINVPDLEVLVGRLLSVAEGVIPALRELEAGGSFKAQGLYRYASGSGCLKGSMQCLNCSLLYKKVRSRFDVDLPVYLSNLPEGSTCKDETISGKIVLEETTIGDLSLTDYYVPITASLNTWKLVDPIEFNLSWGKVVVRRGIFEIFPKPRGLIKVDIPDSLRFEFSHKDLARPLKLEIERASNIDVLYQNNKLEISPAVKLRVFSGQLTVDHFSIEDPLSPSRSLVLDAHWKGIDLEELSRLVSFGIIKGKLFGEVKDLRIVYGLPVSFDLRLMSEPAEEQTISVLAVRNITQIGSSGNPFQGVTGAVMTTFFKEFPYDRIGIRCTLKNDQFSVRGLIKEGDTEYLIRKRGIRGINVINRQSPNVISWNEMIRRLKRIERAESAKTEDKER</sequence>
<dbReference type="OrthoDB" id="5386349at2"/>
<organism evidence="2 3">
    <name type="scientific">Thermodesulforhabdus norvegica</name>
    <dbReference type="NCBI Taxonomy" id="39841"/>
    <lineage>
        <taxon>Bacteria</taxon>
        <taxon>Pseudomonadati</taxon>
        <taxon>Thermodesulfobacteriota</taxon>
        <taxon>Syntrophobacteria</taxon>
        <taxon>Syntrophobacterales</taxon>
        <taxon>Thermodesulforhabdaceae</taxon>
        <taxon>Thermodesulforhabdus</taxon>
    </lineage>
</organism>
<proteinExistence type="predicted"/>